<dbReference type="STRING" id="1121485.GCA_000426485_00620"/>
<dbReference type="AlphaFoldDB" id="A0A4Y8L0H8"/>
<keyword evidence="4" id="KW-0675">Receptor</keyword>
<dbReference type="Gene3D" id="2.60.40.1120">
    <property type="entry name" value="Carboxypeptidase-like, regulatory domain"/>
    <property type="match status" value="1"/>
</dbReference>
<dbReference type="InterPro" id="IPR008969">
    <property type="entry name" value="CarboxyPept-like_regulatory"/>
</dbReference>
<reference evidence="4 5" key="1">
    <citation type="submission" date="2019-03" db="EMBL/GenBank/DDBJ databases">
        <title>San Antonio Military Medical Center submission to MRSN (WRAIR), pending publication.</title>
        <authorList>
            <person name="Blyth D.M."/>
            <person name="Mccarthy S.L."/>
            <person name="Schall S.E."/>
            <person name="Stam J.A."/>
            <person name="Ong A.C."/>
            <person name="Mcgann P.T."/>
        </authorList>
    </citation>
    <scope>NUCLEOTIDE SEQUENCE [LARGE SCALE GENOMIC DNA]</scope>
    <source>
        <strain evidence="4 5">MRSN571793</strain>
    </source>
</reference>
<evidence type="ECO:0000313" key="5">
    <source>
        <dbReference type="Proteomes" id="UP000297861"/>
    </source>
</evidence>
<keyword evidence="3" id="KW-0998">Cell outer membrane</keyword>
<dbReference type="Proteomes" id="UP000297861">
    <property type="component" value="Unassembled WGS sequence"/>
</dbReference>
<protein>
    <submittedName>
        <fullName evidence="4">TonB-dependent receptor</fullName>
    </submittedName>
</protein>
<dbReference type="EMBL" id="SOML01000006">
    <property type="protein sequence ID" value="TFD96185.1"/>
    <property type="molecule type" value="Genomic_DNA"/>
</dbReference>
<dbReference type="SUPFAM" id="SSF56935">
    <property type="entry name" value="Porins"/>
    <property type="match status" value="1"/>
</dbReference>
<dbReference type="Pfam" id="PF13715">
    <property type="entry name" value="CarbopepD_reg_2"/>
    <property type="match status" value="1"/>
</dbReference>
<dbReference type="GO" id="GO:0009279">
    <property type="term" value="C:cell outer membrane"/>
    <property type="evidence" value="ECO:0007669"/>
    <property type="project" value="UniProtKB-SubCell"/>
</dbReference>
<accession>A0A4Y8L0H8</accession>
<evidence type="ECO:0000256" key="2">
    <source>
        <dbReference type="ARBA" id="ARBA00023136"/>
    </source>
</evidence>
<proteinExistence type="predicted"/>
<name>A0A4Y8L0H8_9BACT</name>
<sequence>MKNIILIILMLVSLSLYPQMMIKGIVTDAYNSPFAYANISIEGTIDGTTSEEDGKFALETSEKGTVVLKVTMLGYDEYKQTISLPYKDSLHIILKQSIQALKEVTISSGGFRLKGGSSMEQKNAVELVTVAGSEGDLFKSLGMLSGVQVSGTDGKLLVRGGDSRESQTYIDGMHVMNAYTTMPENVSSRSRYSPFLFEGMSFEQGAYSSEYSQGLSSVLPLTTKDKSLDTKIGAQILTVGLGSGGTKAWKDASTSFNFDYTDMGPYNDVFYPKERNNRWTKPYRSFAGQNQFRFSLGKYTTLKTYATYAKTTFNMLEKDAFSDSKRDLNMNEDNLYLNSTLKTRTDDGINFFIGGAFSYNNQTIKGGRVAYDKVGIKESEIHLKSKLGKRFSSLYKLEGGIETFINKYDFSYRDTTLFKDNMNHTITGAYVSNDFIITSNFYVNASVRGEYTSINKSWNILPRVALNYESNGLTLLAAYGKYQQLADKDYLLFNHKLDATECEQFVAGAYYRDGARTFRIELYHKNYDNLTTGNNYRYQSGGKGFSNGIDVFVNDRKFLKRWEYMISYSYNNSKRMYSDYNEMVSPTYSTKHNAAVVLKYDLFQYKTFLGVTNRFASGRPYHDPNKSGVMNAETKPYYALDLCATFLLHPRFIVYTSVSNILNRTNVYGYQYSAQENRNGKFDRIAKVPYQNQFFLVGFFLTIGGKDAYNPSNF</sequence>
<evidence type="ECO:0000256" key="1">
    <source>
        <dbReference type="ARBA" id="ARBA00004442"/>
    </source>
</evidence>
<dbReference type="SUPFAM" id="SSF49464">
    <property type="entry name" value="Carboxypeptidase regulatory domain-like"/>
    <property type="match status" value="1"/>
</dbReference>
<comment type="caution">
    <text evidence="4">The sequence shown here is derived from an EMBL/GenBank/DDBJ whole genome shotgun (WGS) entry which is preliminary data.</text>
</comment>
<keyword evidence="2" id="KW-0472">Membrane</keyword>
<dbReference type="OrthoDB" id="1075473at2"/>
<evidence type="ECO:0000313" key="4">
    <source>
        <dbReference type="EMBL" id="TFD96185.1"/>
    </source>
</evidence>
<gene>
    <name evidence="4" type="ORF">E2605_11370</name>
</gene>
<dbReference type="Gene3D" id="2.40.170.20">
    <property type="entry name" value="TonB-dependent receptor, beta-barrel domain"/>
    <property type="match status" value="1"/>
</dbReference>
<dbReference type="RefSeq" id="WP_134436511.1">
    <property type="nucleotide sequence ID" value="NZ_SOML01000006.1"/>
</dbReference>
<evidence type="ECO:0000256" key="3">
    <source>
        <dbReference type="ARBA" id="ARBA00023237"/>
    </source>
</evidence>
<keyword evidence="5" id="KW-1185">Reference proteome</keyword>
<comment type="subcellular location">
    <subcellularLocation>
        <location evidence="1">Cell outer membrane</location>
    </subcellularLocation>
</comment>
<dbReference type="InterPro" id="IPR036942">
    <property type="entry name" value="Beta-barrel_TonB_sf"/>
</dbReference>
<organism evidence="4 5">
    <name type="scientific">Dysgonomonas capnocytophagoides</name>
    <dbReference type="NCBI Taxonomy" id="45254"/>
    <lineage>
        <taxon>Bacteria</taxon>
        <taxon>Pseudomonadati</taxon>
        <taxon>Bacteroidota</taxon>
        <taxon>Bacteroidia</taxon>
        <taxon>Bacteroidales</taxon>
        <taxon>Dysgonomonadaceae</taxon>
        <taxon>Dysgonomonas</taxon>
    </lineage>
</organism>